<keyword evidence="1" id="KW-0677">Repeat</keyword>
<dbReference type="SUPFAM" id="SSF50985">
    <property type="entry name" value="RCC1/BLIP-II"/>
    <property type="match status" value="1"/>
</dbReference>
<name>A0A0W0ZEH0_9GAMM</name>
<accession>A0A0W0ZEH0</accession>
<proteinExistence type="predicted"/>
<keyword evidence="3" id="KW-1185">Reference proteome</keyword>
<reference evidence="2 3" key="1">
    <citation type="submission" date="2015-11" db="EMBL/GenBank/DDBJ databases">
        <title>Genomic analysis of 38 Legionella species identifies large and diverse effector repertoires.</title>
        <authorList>
            <person name="Burstein D."/>
            <person name="Amaro F."/>
            <person name="Zusman T."/>
            <person name="Lifshitz Z."/>
            <person name="Cohen O."/>
            <person name="Gilbert J.A."/>
            <person name="Pupko T."/>
            <person name="Shuman H.A."/>
            <person name="Segal G."/>
        </authorList>
    </citation>
    <scope>NUCLEOTIDE SEQUENCE [LARGE SCALE GENOMIC DNA]</scope>
    <source>
        <strain evidence="2 3">SC-63-C7</strain>
    </source>
</reference>
<evidence type="ECO:0000313" key="2">
    <source>
        <dbReference type="EMBL" id="KTD67554.1"/>
    </source>
</evidence>
<dbReference type="PROSITE" id="PS50012">
    <property type="entry name" value="RCC1_3"/>
    <property type="match status" value="2"/>
</dbReference>
<dbReference type="InterPro" id="IPR009091">
    <property type="entry name" value="RCC1/BLIP-II"/>
</dbReference>
<protein>
    <submittedName>
        <fullName evidence="2">Regulator of chromosome condensation (RCC1) repeat protein</fullName>
    </submittedName>
</protein>
<evidence type="ECO:0000313" key="3">
    <source>
        <dbReference type="Proteomes" id="UP000054703"/>
    </source>
</evidence>
<dbReference type="Proteomes" id="UP000054703">
    <property type="component" value="Unassembled WGS sequence"/>
</dbReference>
<evidence type="ECO:0000256" key="1">
    <source>
        <dbReference type="ARBA" id="ARBA00022737"/>
    </source>
</evidence>
<dbReference type="Pfam" id="PF00415">
    <property type="entry name" value="RCC1"/>
    <property type="match status" value="2"/>
</dbReference>
<dbReference type="STRING" id="45074.Lsan_0349"/>
<dbReference type="AlphaFoldDB" id="A0A0W0ZEH0"/>
<dbReference type="InterPro" id="IPR000408">
    <property type="entry name" value="Reg_chr_condens"/>
</dbReference>
<dbReference type="PANTHER" id="PTHR22870">
    <property type="entry name" value="REGULATOR OF CHROMOSOME CONDENSATION"/>
    <property type="match status" value="1"/>
</dbReference>
<dbReference type="RefSeq" id="WP_058512830.1">
    <property type="nucleotide sequence ID" value="NZ_CAAAIH010000051.1"/>
</dbReference>
<comment type="caution">
    <text evidence="2">The sequence shown here is derived from an EMBL/GenBank/DDBJ whole genome shotgun (WGS) entry which is preliminary data.</text>
</comment>
<dbReference type="EMBL" id="LNYU01000007">
    <property type="protein sequence ID" value="KTD67554.1"/>
    <property type="molecule type" value="Genomic_DNA"/>
</dbReference>
<dbReference type="Gene3D" id="2.130.10.30">
    <property type="entry name" value="Regulator of chromosome condensation 1/beta-lactamase-inhibitor protein II"/>
    <property type="match status" value="1"/>
</dbReference>
<dbReference type="InterPro" id="IPR051210">
    <property type="entry name" value="Ub_ligase/GEF_domain"/>
</dbReference>
<organism evidence="2 3">
    <name type="scientific">Legionella santicrucis</name>
    <dbReference type="NCBI Taxonomy" id="45074"/>
    <lineage>
        <taxon>Bacteria</taxon>
        <taxon>Pseudomonadati</taxon>
        <taxon>Pseudomonadota</taxon>
        <taxon>Gammaproteobacteria</taxon>
        <taxon>Legionellales</taxon>
        <taxon>Legionellaceae</taxon>
        <taxon>Legionella</taxon>
    </lineage>
</organism>
<gene>
    <name evidence="2" type="ORF">Lsan_0349</name>
</gene>
<dbReference type="PRINTS" id="PR00633">
    <property type="entry name" value="RCCNDNSATION"/>
</dbReference>
<dbReference type="PATRIC" id="fig|45074.5.peg.369"/>
<sequence length="141" mass="15822">MTKIVYKKEAISNDDTTFLLDENNDFPGLINIKKQDNARWDLHSMALTEDGSVYVLGCNYEGQLGLGDTNKRKEPTKIEGLPSIKDFALGHMSSFLIDENNNVYSFGENQYGQLGLGHKNNVSVPQEVTALKGRNITRIHF</sequence>
<dbReference type="PANTHER" id="PTHR22870:SF408">
    <property type="entry name" value="OS09G0560450 PROTEIN"/>
    <property type="match status" value="1"/>
</dbReference>